<dbReference type="EMBL" id="MT143934">
    <property type="protein sequence ID" value="QJH92955.1"/>
    <property type="molecule type" value="Genomic_DNA"/>
</dbReference>
<reference evidence="1" key="1">
    <citation type="submission" date="2020-03" db="EMBL/GenBank/DDBJ databases">
        <title>The deep terrestrial virosphere.</title>
        <authorList>
            <person name="Holmfeldt K."/>
            <person name="Nilsson E."/>
            <person name="Simone D."/>
            <person name="Lopez-Fernandez M."/>
            <person name="Wu X."/>
            <person name="de Brujin I."/>
            <person name="Lundin D."/>
            <person name="Andersson A."/>
            <person name="Bertilsson S."/>
            <person name="Dopson M."/>
        </authorList>
    </citation>
    <scope>NUCLEOTIDE SEQUENCE</scope>
    <source>
        <strain evidence="1">MM171B02404</strain>
    </source>
</reference>
<dbReference type="AlphaFoldDB" id="A0A6M3X8E3"/>
<name>A0A6M3X8E3_9ZZZZ</name>
<proteinExistence type="predicted"/>
<accession>A0A6M3X8E3</accession>
<protein>
    <submittedName>
        <fullName evidence="1">Uncharacterized protein</fullName>
    </submittedName>
</protein>
<evidence type="ECO:0000313" key="1">
    <source>
        <dbReference type="EMBL" id="QJH92955.1"/>
    </source>
</evidence>
<sequence length="62" mass="7324">MANKRKFFIRMRDGCPDCGSVAIKFRVRSHNYRCRNCHNVFNEPTSVEKLHNYLGHCIERPA</sequence>
<gene>
    <name evidence="1" type="ORF">MM171B02404_0003</name>
</gene>
<organism evidence="1">
    <name type="scientific">viral metagenome</name>
    <dbReference type="NCBI Taxonomy" id="1070528"/>
    <lineage>
        <taxon>unclassified sequences</taxon>
        <taxon>metagenomes</taxon>
        <taxon>organismal metagenomes</taxon>
    </lineage>
</organism>
<dbReference type="SUPFAM" id="SSF57783">
    <property type="entry name" value="Zinc beta-ribbon"/>
    <property type="match status" value="1"/>
</dbReference>